<proteinExistence type="predicted"/>
<dbReference type="NCBIfam" id="TIGR02276">
    <property type="entry name" value="beta_rpt_yvtn"/>
    <property type="match status" value="2"/>
</dbReference>
<feature type="chain" id="PRO_5045264472" evidence="1">
    <location>
        <begin position="28"/>
        <end position="345"/>
    </location>
</feature>
<dbReference type="InterPro" id="IPR011964">
    <property type="entry name" value="YVTN_b-propeller_repeat"/>
</dbReference>
<dbReference type="Proteomes" id="UP001516061">
    <property type="component" value="Unassembled WGS sequence"/>
</dbReference>
<evidence type="ECO:0000256" key="1">
    <source>
        <dbReference type="SAM" id="SignalP"/>
    </source>
</evidence>
<keyword evidence="3" id="KW-1185">Reference proteome</keyword>
<dbReference type="Pfam" id="PF02239">
    <property type="entry name" value="Cytochrom_D1"/>
    <property type="match status" value="1"/>
</dbReference>
<feature type="signal peptide" evidence="1">
    <location>
        <begin position="1"/>
        <end position="27"/>
    </location>
</feature>
<dbReference type="PANTHER" id="PTHR47197">
    <property type="entry name" value="PROTEIN NIRF"/>
    <property type="match status" value="1"/>
</dbReference>
<evidence type="ECO:0000313" key="2">
    <source>
        <dbReference type="EMBL" id="NRT55135.1"/>
    </source>
</evidence>
<comment type="caution">
    <text evidence="2">The sequence shown here is derived from an EMBL/GenBank/DDBJ whole genome shotgun (WGS) entry which is preliminary data.</text>
</comment>
<dbReference type="PANTHER" id="PTHR47197:SF3">
    <property type="entry name" value="DIHYDRO-HEME D1 DEHYDROGENASE"/>
    <property type="match status" value="1"/>
</dbReference>
<name>A0ABX2FZD8_9BURK</name>
<dbReference type="SUPFAM" id="SSF51004">
    <property type="entry name" value="C-terminal (heme d1) domain of cytochrome cd1-nitrite reductase"/>
    <property type="match status" value="1"/>
</dbReference>
<evidence type="ECO:0000313" key="3">
    <source>
        <dbReference type="Proteomes" id="UP001516061"/>
    </source>
</evidence>
<keyword evidence="1" id="KW-0732">Signal</keyword>
<organism evidence="2 3">
    <name type="scientific">Sphaerotilus uruguayifluvii</name>
    <dbReference type="NCBI Taxonomy" id="2735897"/>
    <lineage>
        <taxon>Bacteria</taxon>
        <taxon>Pseudomonadati</taxon>
        <taxon>Pseudomonadota</taxon>
        <taxon>Betaproteobacteria</taxon>
        <taxon>Burkholderiales</taxon>
        <taxon>Sphaerotilaceae</taxon>
        <taxon>Sphaerotilus</taxon>
    </lineage>
</organism>
<accession>A0ABX2FZD8</accession>
<dbReference type="Gene3D" id="2.130.10.10">
    <property type="entry name" value="YVTN repeat-like/Quinoprotein amine dehydrogenase"/>
    <property type="match status" value="2"/>
</dbReference>
<dbReference type="InterPro" id="IPR011048">
    <property type="entry name" value="Haem_d1_sf"/>
</dbReference>
<reference evidence="2 3" key="1">
    <citation type="submission" date="2020-05" db="EMBL/GenBank/DDBJ databases">
        <title>Genomic Encyclopedia of Type Strains, Phase IV (KMG-V): Genome sequencing to study the core and pangenomes of soil and plant-associated prokaryotes.</title>
        <authorList>
            <person name="Whitman W."/>
        </authorList>
    </citation>
    <scope>NUCLEOTIDE SEQUENCE [LARGE SCALE GENOMIC DNA]</scope>
    <source>
        <strain evidence="2 3">C29</strain>
    </source>
</reference>
<gene>
    <name evidence="2" type="ORF">HNQ01_000845</name>
</gene>
<dbReference type="RefSeq" id="WP_173804128.1">
    <property type="nucleotide sequence ID" value="NZ_JABSNM010000003.1"/>
</dbReference>
<dbReference type="InterPro" id="IPR015943">
    <property type="entry name" value="WD40/YVTN_repeat-like_dom_sf"/>
</dbReference>
<sequence length="345" mass="35716">MSASALRTLSAPGVIGALMALGLPAHAQPVRTPPPAPALAWITNQGSDDVSVIDLQARRVVATVPSGPAPAGVAVLPGRGEVAVAHAGDGSIGLIDIATRREVARIAAGAGTVGVAASADGRRLFAADWHGQALVVIDPATRQVLRRVPLGRAPAGLAVQADGRHVWVAERDDDRVALVDAEAGTLLARIGVGAGAHPFALLLDEQRGRLLVLGVQDSRLSVIDLARRELLRQLPTGRAPYAAVLADAGRRLHVSSQQDDRIDVFDADTLAPLGTVGDLAWPEGLDAHGGEVWAVSWMDDAVVALDAASGRLLARIPVGRNPRGFGRFVSVDDTPASPPPGDRSR</sequence>
<dbReference type="EMBL" id="JABSNM010000003">
    <property type="protein sequence ID" value="NRT55135.1"/>
    <property type="molecule type" value="Genomic_DNA"/>
</dbReference>
<dbReference type="InterPro" id="IPR051200">
    <property type="entry name" value="Host-pathogen_enzymatic-act"/>
</dbReference>
<protein>
    <submittedName>
        <fullName evidence="2">YVTN family beta-propeller protein</fullName>
    </submittedName>
</protein>